<evidence type="ECO:0000256" key="5">
    <source>
        <dbReference type="ARBA" id="ARBA00023163"/>
    </source>
</evidence>
<dbReference type="GO" id="GO:0006355">
    <property type="term" value="P:regulation of DNA-templated transcription"/>
    <property type="evidence" value="ECO:0007669"/>
    <property type="project" value="InterPro"/>
</dbReference>
<evidence type="ECO:0000256" key="6">
    <source>
        <dbReference type="PROSITE-ProRule" id="PRU00169"/>
    </source>
</evidence>
<dbReference type="GO" id="GO:0003677">
    <property type="term" value="F:DNA binding"/>
    <property type="evidence" value="ECO:0007669"/>
    <property type="project" value="UniProtKB-KW"/>
</dbReference>
<dbReference type="Pfam" id="PF00196">
    <property type="entry name" value="GerE"/>
    <property type="match status" value="1"/>
</dbReference>
<feature type="domain" description="Response regulatory" evidence="8">
    <location>
        <begin position="2"/>
        <end position="118"/>
    </location>
</feature>
<keyword evidence="10" id="KW-1185">Reference proteome</keyword>
<dbReference type="EMBL" id="PTQZ01000177">
    <property type="protein sequence ID" value="PQA37815.1"/>
    <property type="molecule type" value="Genomic_DNA"/>
</dbReference>
<dbReference type="CDD" id="cd17535">
    <property type="entry name" value="REC_NarL-like"/>
    <property type="match status" value="1"/>
</dbReference>
<organism evidence="9 10">
    <name type="scientific">Amnimonas aquatica</name>
    <dbReference type="NCBI Taxonomy" id="2094561"/>
    <lineage>
        <taxon>Bacteria</taxon>
        <taxon>Pseudomonadati</taxon>
        <taxon>Pseudomonadota</taxon>
        <taxon>Gammaproteobacteria</taxon>
        <taxon>Moraxellales</taxon>
        <taxon>Moraxellaceae</taxon>
        <taxon>Amnimonas</taxon>
    </lineage>
</organism>
<dbReference type="Pfam" id="PF00072">
    <property type="entry name" value="Response_reg"/>
    <property type="match status" value="1"/>
</dbReference>
<keyword evidence="2" id="KW-0902">Two-component regulatory system</keyword>
<comment type="caution">
    <text evidence="9">The sequence shown here is derived from an EMBL/GenBank/DDBJ whole genome shotgun (WGS) entry which is preliminary data.</text>
</comment>
<dbReference type="SMART" id="SM00448">
    <property type="entry name" value="REC"/>
    <property type="match status" value="1"/>
</dbReference>
<dbReference type="SUPFAM" id="SSF52172">
    <property type="entry name" value="CheY-like"/>
    <property type="match status" value="1"/>
</dbReference>
<dbReference type="CDD" id="cd06170">
    <property type="entry name" value="LuxR_C_like"/>
    <property type="match status" value="1"/>
</dbReference>
<dbReference type="PANTHER" id="PTHR43214:SF3">
    <property type="entry name" value="RESPONSE REGULATOR UVRY"/>
    <property type="match status" value="1"/>
</dbReference>
<evidence type="ECO:0000256" key="3">
    <source>
        <dbReference type="ARBA" id="ARBA00023015"/>
    </source>
</evidence>
<dbReference type="PRINTS" id="PR00038">
    <property type="entry name" value="HTHLUXR"/>
</dbReference>
<evidence type="ECO:0000313" key="9">
    <source>
        <dbReference type="EMBL" id="PQA37815.1"/>
    </source>
</evidence>
<keyword evidence="1 6" id="KW-0597">Phosphoprotein</keyword>
<dbReference type="PANTHER" id="PTHR43214">
    <property type="entry name" value="TWO-COMPONENT RESPONSE REGULATOR"/>
    <property type="match status" value="1"/>
</dbReference>
<sequence length="210" mass="22963">MRVAIVDDHNLIRLSLSRMLADVPGLEIAGTAGSGEEALQLVREQQPHVLLMDLMMPGMGGHEASLRLMKQWPALRIVMLSVTEDGPLPGRLLQAGVAGYLTKGASLDELVLAIRRAACGQRYVSPELAQVLALQQPQAETAGNPFDCLSERELQVLMLLVKEKRVQDIAEQLYLSPKTVSTYRSRLLQKLGVDNDIALARLALQHGVLV</sequence>
<name>A0A2P6ARL6_9GAMM</name>
<dbReference type="Proteomes" id="UP000243900">
    <property type="component" value="Unassembled WGS sequence"/>
</dbReference>
<dbReference type="OrthoDB" id="9796655at2"/>
<dbReference type="PROSITE" id="PS50110">
    <property type="entry name" value="RESPONSE_REGULATORY"/>
    <property type="match status" value="1"/>
</dbReference>
<dbReference type="AlphaFoldDB" id="A0A2P6ARL6"/>
<dbReference type="GO" id="GO:0000160">
    <property type="term" value="P:phosphorelay signal transduction system"/>
    <property type="evidence" value="ECO:0007669"/>
    <property type="project" value="UniProtKB-KW"/>
</dbReference>
<accession>A0A2P6ARL6</accession>
<evidence type="ECO:0000259" key="8">
    <source>
        <dbReference type="PROSITE" id="PS50110"/>
    </source>
</evidence>
<evidence type="ECO:0000256" key="2">
    <source>
        <dbReference type="ARBA" id="ARBA00023012"/>
    </source>
</evidence>
<reference evidence="10" key="1">
    <citation type="submission" date="2018-02" db="EMBL/GenBank/DDBJ databases">
        <title>Genome sequencing of Solimonas sp. HR-BB.</title>
        <authorList>
            <person name="Lee Y."/>
            <person name="Jeon C.O."/>
        </authorList>
    </citation>
    <scope>NUCLEOTIDE SEQUENCE [LARGE SCALE GENOMIC DNA]</scope>
    <source>
        <strain evidence="10">HR-E</strain>
    </source>
</reference>
<dbReference type="SUPFAM" id="SSF46894">
    <property type="entry name" value="C-terminal effector domain of the bipartite response regulators"/>
    <property type="match status" value="1"/>
</dbReference>
<dbReference type="SMART" id="SM00421">
    <property type="entry name" value="HTH_LUXR"/>
    <property type="match status" value="1"/>
</dbReference>
<evidence type="ECO:0000256" key="1">
    <source>
        <dbReference type="ARBA" id="ARBA00022553"/>
    </source>
</evidence>
<gene>
    <name evidence="9" type="ORF">C5O18_07350</name>
</gene>
<dbReference type="PROSITE" id="PS50043">
    <property type="entry name" value="HTH_LUXR_2"/>
    <property type="match status" value="1"/>
</dbReference>
<dbReference type="InterPro" id="IPR016032">
    <property type="entry name" value="Sig_transdc_resp-reg_C-effctor"/>
</dbReference>
<keyword evidence="5" id="KW-0804">Transcription</keyword>
<feature type="domain" description="HTH luxR-type" evidence="7">
    <location>
        <begin position="142"/>
        <end position="207"/>
    </location>
</feature>
<evidence type="ECO:0000259" key="7">
    <source>
        <dbReference type="PROSITE" id="PS50043"/>
    </source>
</evidence>
<dbReference type="InterPro" id="IPR058245">
    <property type="entry name" value="NreC/VraR/RcsB-like_REC"/>
</dbReference>
<dbReference type="InterPro" id="IPR039420">
    <property type="entry name" value="WalR-like"/>
</dbReference>
<dbReference type="Gene3D" id="3.40.50.2300">
    <property type="match status" value="1"/>
</dbReference>
<keyword evidence="3" id="KW-0805">Transcription regulation</keyword>
<proteinExistence type="predicted"/>
<keyword evidence="4 9" id="KW-0238">DNA-binding</keyword>
<feature type="modified residue" description="4-aspartylphosphate" evidence="6">
    <location>
        <position position="53"/>
    </location>
</feature>
<dbReference type="InterPro" id="IPR011006">
    <property type="entry name" value="CheY-like_superfamily"/>
</dbReference>
<protein>
    <submittedName>
        <fullName evidence="9">DNA-binding response regulator</fullName>
    </submittedName>
</protein>
<dbReference type="InterPro" id="IPR001789">
    <property type="entry name" value="Sig_transdc_resp-reg_receiver"/>
</dbReference>
<evidence type="ECO:0000313" key="10">
    <source>
        <dbReference type="Proteomes" id="UP000243900"/>
    </source>
</evidence>
<dbReference type="InterPro" id="IPR000792">
    <property type="entry name" value="Tscrpt_reg_LuxR_C"/>
</dbReference>
<evidence type="ECO:0000256" key="4">
    <source>
        <dbReference type="ARBA" id="ARBA00023125"/>
    </source>
</evidence>